<dbReference type="Proteomes" id="UP000000393">
    <property type="component" value="Chromosome"/>
</dbReference>
<dbReference type="KEGG" id="nwa:Nwat_2552"/>
<dbReference type="Pfam" id="PF04214">
    <property type="entry name" value="DUF411"/>
    <property type="match status" value="1"/>
</dbReference>
<gene>
    <name evidence="2" type="ordered locus">Nwat_2552</name>
</gene>
<accession>D8K9Y1</accession>
<dbReference type="AlphaFoldDB" id="D8K9Y1"/>
<keyword evidence="3" id="KW-1185">Reference proteome</keyword>
<evidence type="ECO:0008006" key="4">
    <source>
        <dbReference type="Google" id="ProtNLM"/>
    </source>
</evidence>
<dbReference type="HOGENOM" id="CLU_112034_1_0_6"/>
<dbReference type="EMBL" id="CP002086">
    <property type="protein sequence ID" value="ADJ29339.1"/>
    <property type="molecule type" value="Genomic_DNA"/>
</dbReference>
<keyword evidence="1" id="KW-0732">Signal</keyword>
<name>D8K9Y1_NITWC</name>
<reference evidence="2 3" key="1">
    <citation type="submission" date="2010-06" db="EMBL/GenBank/DDBJ databases">
        <title>Complete sequence of chromosome of Nitrosococcus watsoni C-113.</title>
        <authorList>
            <consortium name="US DOE Joint Genome Institute"/>
            <person name="Lucas S."/>
            <person name="Copeland A."/>
            <person name="Lapidus A."/>
            <person name="Cheng J.-F."/>
            <person name="Bruce D."/>
            <person name="Goodwin L."/>
            <person name="Pitluck S."/>
            <person name="Malfatti S.A."/>
            <person name="Chain P.S.G."/>
            <person name="Land M."/>
            <person name="Hauser L."/>
            <person name="Kyrpides N."/>
            <person name="Ivanova N."/>
            <person name="Cambell M.A."/>
            <person name="Heidelberg J.F."/>
            <person name="Klotz M.G."/>
            <person name="Woyke T."/>
        </authorList>
    </citation>
    <scope>NUCLEOTIDE SEQUENCE [LARGE SCALE GENOMIC DNA]</scope>
    <source>
        <strain evidence="2 3">C-113</strain>
    </source>
</reference>
<protein>
    <recommendedName>
        <fullName evidence="4">Metal-binding protein</fullName>
    </recommendedName>
</protein>
<evidence type="ECO:0000256" key="1">
    <source>
        <dbReference type="SAM" id="SignalP"/>
    </source>
</evidence>
<dbReference type="SUPFAM" id="SSF52833">
    <property type="entry name" value="Thioredoxin-like"/>
    <property type="match status" value="1"/>
</dbReference>
<proteinExistence type="predicted"/>
<organism evidence="2 3">
    <name type="scientific">Nitrosococcus watsoni (strain C-113)</name>
    <dbReference type="NCBI Taxonomy" id="105559"/>
    <lineage>
        <taxon>Bacteria</taxon>
        <taxon>Pseudomonadati</taxon>
        <taxon>Pseudomonadota</taxon>
        <taxon>Gammaproteobacteria</taxon>
        <taxon>Chromatiales</taxon>
        <taxon>Chromatiaceae</taxon>
        <taxon>Nitrosococcus</taxon>
    </lineage>
</organism>
<sequence length="163" mass="18388">MRLIYQLSLGLLLILPVISSHAEEESVWDKAQVSYFGPSNITVYRSPTCGCCKKWVDHLEQHHFTVKDITTDNMQTLKQQYGVPRELASCHTAIINGYVIEGHVPADDIKRLLMEKPKITGLTVPAMPVGTPGMEMGARKDPFYVLQFNEAGQSKPFNTYQNY</sequence>
<dbReference type="RefSeq" id="WP_013221407.1">
    <property type="nucleotide sequence ID" value="NC_014315.1"/>
</dbReference>
<evidence type="ECO:0000313" key="3">
    <source>
        <dbReference type="Proteomes" id="UP000000393"/>
    </source>
</evidence>
<dbReference type="eggNOG" id="COG3019">
    <property type="taxonomic scope" value="Bacteria"/>
</dbReference>
<dbReference type="InterPro" id="IPR007332">
    <property type="entry name" value="DUF411"/>
</dbReference>
<dbReference type="InterPro" id="IPR036249">
    <property type="entry name" value="Thioredoxin-like_sf"/>
</dbReference>
<dbReference type="OrthoDB" id="14727at2"/>
<feature type="signal peptide" evidence="1">
    <location>
        <begin position="1"/>
        <end position="22"/>
    </location>
</feature>
<dbReference type="STRING" id="105559.Nwat_2552"/>
<evidence type="ECO:0000313" key="2">
    <source>
        <dbReference type="EMBL" id="ADJ29339.1"/>
    </source>
</evidence>
<feature type="chain" id="PRO_5003116720" description="Metal-binding protein" evidence="1">
    <location>
        <begin position="23"/>
        <end position="163"/>
    </location>
</feature>